<dbReference type="EMBL" id="CAJZBQ010000024">
    <property type="protein sequence ID" value="CAG9319929.1"/>
    <property type="molecule type" value="Genomic_DNA"/>
</dbReference>
<evidence type="ECO:0000256" key="2">
    <source>
        <dbReference type="ARBA" id="ARBA00022737"/>
    </source>
</evidence>
<dbReference type="PROSITE" id="PS00028">
    <property type="entry name" value="ZINC_FINGER_C2H2_1"/>
    <property type="match status" value="3"/>
</dbReference>
<keyword evidence="3 5" id="KW-0863">Zinc-finger</keyword>
<gene>
    <name evidence="7" type="ORF">BSTOLATCC_MIC25173</name>
</gene>
<evidence type="ECO:0000256" key="5">
    <source>
        <dbReference type="PROSITE-ProRule" id="PRU00042"/>
    </source>
</evidence>
<dbReference type="GO" id="GO:0005634">
    <property type="term" value="C:nucleus"/>
    <property type="evidence" value="ECO:0007669"/>
    <property type="project" value="UniProtKB-ARBA"/>
</dbReference>
<dbReference type="Pfam" id="PF00096">
    <property type="entry name" value="zf-C2H2"/>
    <property type="match status" value="1"/>
</dbReference>
<dbReference type="AlphaFoldDB" id="A0AAU9J1V9"/>
<reference evidence="7" key="1">
    <citation type="submission" date="2021-09" db="EMBL/GenBank/DDBJ databases">
        <authorList>
            <consortium name="AG Swart"/>
            <person name="Singh M."/>
            <person name="Singh A."/>
            <person name="Seah K."/>
            <person name="Emmerich C."/>
        </authorList>
    </citation>
    <scope>NUCLEOTIDE SEQUENCE</scope>
    <source>
        <strain evidence="7">ATCC30299</strain>
    </source>
</reference>
<name>A0AAU9J1V9_9CILI</name>
<keyword evidence="2" id="KW-0677">Repeat</keyword>
<dbReference type="GO" id="GO:0008270">
    <property type="term" value="F:zinc ion binding"/>
    <property type="evidence" value="ECO:0007669"/>
    <property type="project" value="UniProtKB-KW"/>
</dbReference>
<dbReference type="GO" id="GO:0000981">
    <property type="term" value="F:DNA-binding transcription factor activity, RNA polymerase II-specific"/>
    <property type="evidence" value="ECO:0007669"/>
    <property type="project" value="TreeGrafter"/>
</dbReference>
<dbReference type="GO" id="GO:0045944">
    <property type="term" value="P:positive regulation of transcription by RNA polymerase II"/>
    <property type="evidence" value="ECO:0007669"/>
    <property type="project" value="UniProtKB-ARBA"/>
</dbReference>
<dbReference type="SMART" id="SM00355">
    <property type="entry name" value="ZnF_C2H2"/>
    <property type="match status" value="3"/>
</dbReference>
<organism evidence="7 8">
    <name type="scientific">Blepharisma stoltei</name>
    <dbReference type="NCBI Taxonomy" id="1481888"/>
    <lineage>
        <taxon>Eukaryota</taxon>
        <taxon>Sar</taxon>
        <taxon>Alveolata</taxon>
        <taxon>Ciliophora</taxon>
        <taxon>Postciliodesmatophora</taxon>
        <taxon>Heterotrichea</taxon>
        <taxon>Heterotrichida</taxon>
        <taxon>Blepharismidae</taxon>
        <taxon>Blepharisma</taxon>
    </lineage>
</organism>
<keyword evidence="8" id="KW-1185">Reference proteome</keyword>
<dbReference type="PANTHER" id="PTHR19818:SF139">
    <property type="entry name" value="PAIR-RULE PROTEIN ODD-PAIRED"/>
    <property type="match status" value="1"/>
</dbReference>
<keyword evidence="1" id="KW-0479">Metal-binding</keyword>
<protein>
    <recommendedName>
        <fullName evidence="6">C2H2-type domain-containing protein</fullName>
    </recommendedName>
</protein>
<dbReference type="InterPro" id="IPR013087">
    <property type="entry name" value="Znf_C2H2_type"/>
</dbReference>
<feature type="domain" description="C2H2-type" evidence="6">
    <location>
        <begin position="62"/>
        <end position="91"/>
    </location>
</feature>
<sequence length="132" mass="15271">MKTFKCFYESCSRIYSTKFNLGRHINVFHKNNRFPCSICGERLSSAQNLKDHSYCHTGQKPYACKHSGCTKRYRQASQLSVHKKKHRNNNTSTANFFTELNAKILLNLDKIIVFDIPDGPYKKNDAKLPPIL</sequence>
<dbReference type="Gene3D" id="3.30.160.60">
    <property type="entry name" value="Classic Zinc Finger"/>
    <property type="match status" value="2"/>
</dbReference>
<dbReference type="GO" id="GO:0000122">
    <property type="term" value="P:negative regulation of transcription by RNA polymerase II"/>
    <property type="evidence" value="ECO:0007669"/>
    <property type="project" value="TreeGrafter"/>
</dbReference>
<feature type="domain" description="C2H2-type" evidence="6">
    <location>
        <begin position="34"/>
        <end position="61"/>
    </location>
</feature>
<dbReference type="InterPro" id="IPR036236">
    <property type="entry name" value="Znf_C2H2_sf"/>
</dbReference>
<evidence type="ECO:0000256" key="3">
    <source>
        <dbReference type="ARBA" id="ARBA00022771"/>
    </source>
</evidence>
<dbReference type="SUPFAM" id="SSF57667">
    <property type="entry name" value="beta-beta-alpha zinc fingers"/>
    <property type="match status" value="2"/>
</dbReference>
<dbReference type="PROSITE" id="PS50157">
    <property type="entry name" value="ZINC_FINGER_C2H2_2"/>
    <property type="match status" value="3"/>
</dbReference>
<evidence type="ECO:0000313" key="7">
    <source>
        <dbReference type="EMBL" id="CAG9319929.1"/>
    </source>
</evidence>
<evidence type="ECO:0000256" key="4">
    <source>
        <dbReference type="ARBA" id="ARBA00022833"/>
    </source>
</evidence>
<keyword evidence="4" id="KW-0862">Zinc</keyword>
<dbReference type="InterPro" id="IPR050329">
    <property type="entry name" value="GLI_C2H2-zinc-finger"/>
</dbReference>
<dbReference type="Proteomes" id="UP001162131">
    <property type="component" value="Unassembled WGS sequence"/>
</dbReference>
<dbReference type="GO" id="GO:0000978">
    <property type="term" value="F:RNA polymerase II cis-regulatory region sequence-specific DNA binding"/>
    <property type="evidence" value="ECO:0007669"/>
    <property type="project" value="TreeGrafter"/>
</dbReference>
<proteinExistence type="predicted"/>
<evidence type="ECO:0000313" key="8">
    <source>
        <dbReference type="Proteomes" id="UP001162131"/>
    </source>
</evidence>
<dbReference type="PANTHER" id="PTHR19818">
    <property type="entry name" value="ZINC FINGER PROTEIN ZIC AND GLI"/>
    <property type="match status" value="1"/>
</dbReference>
<comment type="caution">
    <text evidence="7">The sequence shown here is derived from an EMBL/GenBank/DDBJ whole genome shotgun (WGS) entry which is preliminary data.</text>
</comment>
<evidence type="ECO:0000259" key="6">
    <source>
        <dbReference type="PROSITE" id="PS50157"/>
    </source>
</evidence>
<accession>A0AAU9J1V9</accession>
<evidence type="ECO:0000256" key="1">
    <source>
        <dbReference type="ARBA" id="ARBA00022723"/>
    </source>
</evidence>
<feature type="domain" description="C2H2-type" evidence="6">
    <location>
        <begin position="4"/>
        <end position="34"/>
    </location>
</feature>